<keyword evidence="1" id="KW-0488">Methylation</keyword>
<name>A0A1J5PLI0_9ZZZZ</name>
<protein>
    <submittedName>
        <fullName evidence="3">Fimbrial protein</fullName>
    </submittedName>
</protein>
<dbReference type="InterPro" id="IPR031982">
    <property type="entry name" value="PilE-like"/>
</dbReference>
<dbReference type="SUPFAM" id="SSF54523">
    <property type="entry name" value="Pili subunits"/>
    <property type="match status" value="1"/>
</dbReference>
<keyword evidence="2" id="KW-0812">Transmembrane</keyword>
<evidence type="ECO:0000256" key="2">
    <source>
        <dbReference type="SAM" id="Phobius"/>
    </source>
</evidence>
<dbReference type="GO" id="GO:0043683">
    <property type="term" value="P:type IV pilus assembly"/>
    <property type="evidence" value="ECO:0007669"/>
    <property type="project" value="InterPro"/>
</dbReference>
<evidence type="ECO:0000256" key="1">
    <source>
        <dbReference type="ARBA" id="ARBA00022481"/>
    </source>
</evidence>
<dbReference type="PANTHER" id="PTHR30093">
    <property type="entry name" value="GENERAL SECRETION PATHWAY PROTEIN G"/>
    <property type="match status" value="1"/>
</dbReference>
<proteinExistence type="predicted"/>
<keyword evidence="2" id="KW-0472">Membrane</keyword>
<dbReference type="InterPro" id="IPR012902">
    <property type="entry name" value="N_methyl_site"/>
</dbReference>
<accession>A0A1J5PLI0</accession>
<dbReference type="GO" id="GO:0015628">
    <property type="term" value="P:protein secretion by the type II secretion system"/>
    <property type="evidence" value="ECO:0007669"/>
    <property type="project" value="InterPro"/>
</dbReference>
<dbReference type="PRINTS" id="PR00813">
    <property type="entry name" value="BCTERIALGSPG"/>
</dbReference>
<dbReference type="PROSITE" id="PS00409">
    <property type="entry name" value="PROKAR_NTER_METHYL"/>
    <property type="match status" value="1"/>
</dbReference>
<gene>
    <name evidence="3" type="primary">fimA_14</name>
    <name evidence="3" type="ORF">GALL_463640</name>
</gene>
<evidence type="ECO:0000313" key="3">
    <source>
        <dbReference type="EMBL" id="OIQ72018.1"/>
    </source>
</evidence>
<dbReference type="GO" id="GO:0015627">
    <property type="term" value="C:type II protein secretion system complex"/>
    <property type="evidence" value="ECO:0007669"/>
    <property type="project" value="InterPro"/>
</dbReference>
<dbReference type="EMBL" id="MLJW01003457">
    <property type="protein sequence ID" value="OIQ72018.1"/>
    <property type="molecule type" value="Genomic_DNA"/>
</dbReference>
<organism evidence="3">
    <name type="scientific">mine drainage metagenome</name>
    <dbReference type="NCBI Taxonomy" id="410659"/>
    <lineage>
        <taxon>unclassified sequences</taxon>
        <taxon>metagenomes</taxon>
        <taxon>ecological metagenomes</taxon>
    </lineage>
</organism>
<dbReference type="InterPro" id="IPR045584">
    <property type="entry name" value="Pilin-like"/>
</dbReference>
<dbReference type="Gene3D" id="3.30.700.10">
    <property type="entry name" value="Glycoprotein, Type 4 Pilin"/>
    <property type="match status" value="1"/>
</dbReference>
<dbReference type="Pfam" id="PF07963">
    <property type="entry name" value="N_methyl"/>
    <property type="match status" value="1"/>
</dbReference>
<sequence length="154" mass="16244">MKTQFRVCGQSSRGFTLIELMIVVAVIAILAAIAIPAYNSYVTRSKLTEAFSGLSGMSLAMQQYDQDNRSYLAAGGGATTCPVLAPTATKYFSFACSGITATTYLLTATGTAPDLIGVGYTIDQDGSKTTIFPATGWTLPNPNNCWARDQAGDC</sequence>
<dbReference type="NCBIfam" id="TIGR02532">
    <property type="entry name" value="IV_pilin_GFxxxE"/>
    <property type="match status" value="1"/>
</dbReference>
<dbReference type="PANTHER" id="PTHR30093:SF47">
    <property type="entry name" value="TYPE IV PILUS NON-CORE MINOR PILIN PILE"/>
    <property type="match status" value="1"/>
</dbReference>
<feature type="transmembrane region" description="Helical" evidence="2">
    <location>
        <begin position="20"/>
        <end position="38"/>
    </location>
</feature>
<dbReference type="AlphaFoldDB" id="A0A1J5PLI0"/>
<dbReference type="Pfam" id="PF16732">
    <property type="entry name" value="ComP_DUS"/>
    <property type="match status" value="1"/>
</dbReference>
<reference evidence="3" key="1">
    <citation type="submission" date="2016-10" db="EMBL/GenBank/DDBJ databases">
        <title>Sequence of Gallionella enrichment culture.</title>
        <authorList>
            <person name="Poehlein A."/>
            <person name="Muehling M."/>
            <person name="Daniel R."/>
        </authorList>
    </citation>
    <scope>NUCLEOTIDE SEQUENCE</scope>
</reference>
<comment type="caution">
    <text evidence="3">The sequence shown here is derived from an EMBL/GenBank/DDBJ whole genome shotgun (WGS) entry which is preliminary data.</text>
</comment>
<keyword evidence="2" id="KW-1133">Transmembrane helix</keyword>
<dbReference type="InterPro" id="IPR000983">
    <property type="entry name" value="Bac_GSPG_pilin"/>
</dbReference>